<dbReference type="GO" id="GO:0050660">
    <property type="term" value="F:flavin adenine dinucleotide binding"/>
    <property type="evidence" value="ECO:0007669"/>
    <property type="project" value="InterPro"/>
</dbReference>
<evidence type="ECO:0000259" key="8">
    <source>
        <dbReference type="PROSITE" id="PS00624"/>
    </source>
</evidence>
<dbReference type="NCBIfam" id="NF002550">
    <property type="entry name" value="PRK02106.1"/>
    <property type="match status" value="1"/>
</dbReference>
<accession>A0A6J5GJQ1</accession>
<keyword evidence="4 5" id="KW-0274">FAD</keyword>
<dbReference type="Proteomes" id="UP000494119">
    <property type="component" value="Unassembled WGS sequence"/>
</dbReference>
<organism evidence="9 10">
    <name type="scientific">Paraburkholderia caffeinitolerans</name>
    <dbReference type="NCBI Taxonomy" id="1723730"/>
    <lineage>
        <taxon>Bacteria</taxon>
        <taxon>Pseudomonadati</taxon>
        <taxon>Pseudomonadota</taxon>
        <taxon>Betaproteobacteria</taxon>
        <taxon>Burkholderiales</taxon>
        <taxon>Burkholderiaceae</taxon>
        <taxon>Paraburkholderia</taxon>
    </lineage>
</organism>
<feature type="domain" description="Glucose-methanol-choline oxidoreductase N-terminal" evidence="7">
    <location>
        <begin position="82"/>
        <end position="105"/>
    </location>
</feature>
<dbReference type="RefSeq" id="WP_175197072.1">
    <property type="nucleotide sequence ID" value="NZ_CADIKL010000031.1"/>
</dbReference>
<evidence type="ECO:0000256" key="3">
    <source>
        <dbReference type="ARBA" id="ARBA00022630"/>
    </source>
</evidence>
<evidence type="ECO:0000313" key="9">
    <source>
        <dbReference type="EMBL" id="CAB3800087.1"/>
    </source>
</evidence>
<dbReference type="EC" id="1.1.99.-" evidence="9"/>
<keyword evidence="3 6" id="KW-0285">Flavoprotein</keyword>
<feature type="binding site" evidence="5">
    <location>
        <position position="84"/>
    </location>
    <ligand>
        <name>FAD</name>
        <dbReference type="ChEBI" id="CHEBI:57692"/>
    </ligand>
</feature>
<dbReference type="PROSITE" id="PS00624">
    <property type="entry name" value="GMC_OXRED_2"/>
    <property type="match status" value="1"/>
</dbReference>
<dbReference type="Gene3D" id="3.30.560.10">
    <property type="entry name" value="Glucose Oxidase, domain 3"/>
    <property type="match status" value="1"/>
</dbReference>
<dbReference type="PANTHER" id="PTHR11552">
    <property type="entry name" value="GLUCOSE-METHANOL-CHOLINE GMC OXIDOREDUCTASE"/>
    <property type="match status" value="1"/>
</dbReference>
<evidence type="ECO:0000256" key="6">
    <source>
        <dbReference type="RuleBase" id="RU003968"/>
    </source>
</evidence>
<keyword evidence="9" id="KW-0560">Oxidoreductase</keyword>
<dbReference type="SUPFAM" id="SSF54373">
    <property type="entry name" value="FAD-linked reductases, C-terminal domain"/>
    <property type="match status" value="1"/>
</dbReference>
<name>A0A6J5GJQ1_9BURK</name>
<dbReference type="Gene3D" id="3.50.50.60">
    <property type="entry name" value="FAD/NAD(P)-binding domain"/>
    <property type="match status" value="1"/>
</dbReference>
<dbReference type="InterPro" id="IPR000172">
    <property type="entry name" value="GMC_OxRdtase_N"/>
</dbReference>
<dbReference type="PANTHER" id="PTHR11552:SF147">
    <property type="entry name" value="CHOLINE DEHYDROGENASE, MITOCHONDRIAL"/>
    <property type="match status" value="1"/>
</dbReference>
<evidence type="ECO:0000313" key="10">
    <source>
        <dbReference type="Proteomes" id="UP000494119"/>
    </source>
</evidence>
<dbReference type="SUPFAM" id="SSF51905">
    <property type="entry name" value="FAD/NAD(P)-binding domain"/>
    <property type="match status" value="1"/>
</dbReference>
<evidence type="ECO:0000256" key="5">
    <source>
        <dbReference type="PIRSR" id="PIRSR000137-2"/>
    </source>
</evidence>
<evidence type="ECO:0000256" key="2">
    <source>
        <dbReference type="ARBA" id="ARBA00010790"/>
    </source>
</evidence>
<dbReference type="InterPro" id="IPR036188">
    <property type="entry name" value="FAD/NAD-bd_sf"/>
</dbReference>
<keyword evidence="10" id="KW-1185">Reference proteome</keyword>
<dbReference type="Pfam" id="PF05199">
    <property type="entry name" value="GMC_oxred_C"/>
    <property type="match status" value="1"/>
</dbReference>
<dbReference type="Pfam" id="PF00732">
    <property type="entry name" value="GMC_oxred_N"/>
    <property type="match status" value="1"/>
</dbReference>
<dbReference type="PROSITE" id="PS00623">
    <property type="entry name" value="GMC_OXRED_1"/>
    <property type="match status" value="1"/>
</dbReference>
<evidence type="ECO:0000256" key="4">
    <source>
        <dbReference type="ARBA" id="ARBA00022827"/>
    </source>
</evidence>
<dbReference type="InterPro" id="IPR012132">
    <property type="entry name" value="GMC_OxRdtase"/>
</dbReference>
<comment type="similarity">
    <text evidence="2 6">Belongs to the GMC oxidoreductase family.</text>
</comment>
<evidence type="ECO:0000256" key="1">
    <source>
        <dbReference type="ARBA" id="ARBA00001974"/>
    </source>
</evidence>
<dbReference type="GO" id="GO:0016614">
    <property type="term" value="F:oxidoreductase activity, acting on CH-OH group of donors"/>
    <property type="evidence" value="ECO:0007669"/>
    <property type="project" value="InterPro"/>
</dbReference>
<gene>
    <name evidence="9" type="primary">alkJ_6</name>
    <name evidence="9" type="ORF">LMG28688_05095</name>
</gene>
<comment type="cofactor">
    <cofactor evidence="1 5">
        <name>FAD</name>
        <dbReference type="ChEBI" id="CHEBI:57692"/>
    </cofactor>
</comment>
<sequence>MDHEVDYLIVGAGSAGCVLANRLSADPRNAVLLLEAGGEDNNPWIHVPVGYFKTMHDPKLDWCYRTEADEAVAGRQIDWPRGKVLGGSSSLNGLLYVRGQREDYDRWAALGNRGWSYAEILPYFKKSEDQERGANAWHGVGGPLKVSDLRLRRPIADHFIAAAQETGIPFNDDYNGAVQEGVGYFQQTAYKGFRWSTAKGFLKPARKRSNLIVETRAQACRILFEGRRAVGVEYLQGGCAKRARARVEVILASGAIGSPQLLQQSGVGPSRVLNKAGVPVLHDLAGVGQNLQDHLQVRLVFRTRERTLNDEVNNPLRKAWIGLQYALWRTGPLTLAASQVAIFTRSNPTVERPDIQFHMQPLSADKPGQGAHPFSAFTASVCQLRPHSRGSVEIASADPLQYPAIRANYLSDPRDHPVVIGGIRVARRIAAAPSLAPQIISEFVPGEQYQSDDELLDAARRFSQSIYHPAGTCKMGRDAMAVVDERLRVHGIAALRVVDASIMPELVSGNTNAPVIMIAEKAADMILEDHPALAVPQHEYAEAHHESHH</sequence>
<feature type="domain" description="Glucose-methanol-choline oxidoreductase N-terminal" evidence="8">
    <location>
        <begin position="254"/>
        <end position="268"/>
    </location>
</feature>
<dbReference type="InterPro" id="IPR007867">
    <property type="entry name" value="GMC_OxRtase_C"/>
</dbReference>
<reference evidence="9 10" key="1">
    <citation type="submission" date="2020-04" db="EMBL/GenBank/DDBJ databases">
        <authorList>
            <person name="De Canck E."/>
        </authorList>
    </citation>
    <scope>NUCLEOTIDE SEQUENCE [LARGE SCALE GENOMIC DNA]</scope>
    <source>
        <strain evidence="9 10">LMG 28688</strain>
    </source>
</reference>
<evidence type="ECO:0000259" key="7">
    <source>
        <dbReference type="PROSITE" id="PS00623"/>
    </source>
</evidence>
<proteinExistence type="inferred from homology"/>
<dbReference type="PIRSF" id="PIRSF000137">
    <property type="entry name" value="Alcohol_oxidase"/>
    <property type="match status" value="1"/>
</dbReference>
<dbReference type="AlphaFoldDB" id="A0A6J5GJQ1"/>
<protein>
    <submittedName>
        <fullName evidence="9">Alcohol dehydrogenase [acceptor]</fullName>
        <ecNumber evidence="9">1.1.99.-</ecNumber>
    </submittedName>
</protein>
<dbReference type="EMBL" id="CADIKL010000031">
    <property type="protein sequence ID" value="CAB3800087.1"/>
    <property type="molecule type" value="Genomic_DNA"/>
</dbReference>